<dbReference type="Gene3D" id="3.30.40.10">
    <property type="entry name" value="Zinc/RING finger domain, C3HC4 (zinc finger)"/>
    <property type="match status" value="2"/>
</dbReference>
<dbReference type="InterPro" id="IPR019542">
    <property type="entry name" value="Enhancer_polycomb-like_N"/>
</dbReference>
<dbReference type="GO" id="GO:0006357">
    <property type="term" value="P:regulation of transcription by RNA polymerase II"/>
    <property type="evidence" value="ECO:0007669"/>
    <property type="project" value="TreeGrafter"/>
</dbReference>
<dbReference type="AlphaFoldDB" id="A0A067REV9"/>
<feature type="region of interest" description="Disordered" evidence="10">
    <location>
        <begin position="55"/>
        <end position="78"/>
    </location>
</feature>
<organism evidence="15 16">
    <name type="scientific">Zootermopsis nevadensis</name>
    <name type="common">Dampwood termite</name>
    <dbReference type="NCBI Taxonomy" id="136037"/>
    <lineage>
        <taxon>Eukaryota</taxon>
        <taxon>Metazoa</taxon>
        <taxon>Ecdysozoa</taxon>
        <taxon>Arthropoda</taxon>
        <taxon>Hexapoda</taxon>
        <taxon>Insecta</taxon>
        <taxon>Pterygota</taxon>
        <taxon>Neoptera</taxon>
        <taxon>Polyneoptera</taxon>
        <taxon>Dictyoptera</taxon>
        <taxon>Blattodea</taxon>
        <taxon>Blattoidea</taxon>
        <taxon>Termitoidae</taxon>
        <taxon>Termopsidae</taxon>
        <taxon>Zootermopsis</taxon>
    </lineage>
</organism>
<name>A0A067REV9_ZOONE</name>
<feature type="region of interest" description="Disordered" evidence="10">
    <location>
        <begin position="852"/>
        <end position="1050"/>
    </location>
</feature>
<dbReference type="PRINTS" id="PR00503">
    <property type="entry name" value="BROMODOMAIN"/>
</dbReference>
<dbReference type="CDD" id="cd15670">
    <property type="entry name" value="ePHD_BRPF"/>
    <property type="match status" value="1"/>
</dbReference>
<dbReference type="Gene3D" id="1.20.920.10">
    <property type="entry name" value="Bromodomain-like"/>
    <property type="match status" value="1"/>
</dbReference>
<keyword evidence="2" id="KW-0479">Metal-binding</keyword>
<feature type="domain" description="C2H2-type" evidence="13">
    <location>
        <begin position="22"/>
        <end position="53"/>
    </location>
</feature>
<feature type="compositionally biased region" description="Polar residues" evidence="10">
    <location>
        <begin position="1081"/>
        <end position="1100"/>
    </location>
</feature>
<dbReference type="PANTHER" id="PTHR13793">
    <property type="entry name" value="PHD FINGER PROTEINS"/>
    <property type="match status" value="1"/>
</dbReference>
<dbReference type="InParanoid" id="A0A067REV9"/>
<gene>
    <name evidence="15" type="ORF">L798_01420</name>
</gene>
<keyword evidence="16" id="KW-1185">Reference proteome</keyword>
<proteinExistence type="predicted"/>
<dbReference type="GO" id="GO:0008270">
    <property type="term" value="F:zinc ion binding"/>
    <property type="evidence" value="ECO:0007669"/>
    <property type="project" value="UniProtKB-KW"/>
</dbReference>
<dbReference type="eggNOG" id="KOG0955">
    <property type="taxonomic scope" value="Eukaryota"/>
</dbReference>
<keyword evidence="6 8" id="KW-0103">Bromodomain</keyword>
<dbReference type="PROSITE" id="PS50157">
    <property type="entry name" value="ZINC_FINGER_C2H2_2"/>
    <property type="match status" value="1"/>
</dbReference>
<evidence type="ECO:0000256" key="5">
    <source>
        <dbReference type="ARBA" id="ARBA00022833"/>
    </source>
</evidence>
<feature type="compositionally biased region" description="Basic residues" evidence="10">
    <location>
        <begin position="61"/>
        <end position="72"/>
    </location>
</feature>
<feature type="region of interest" description="Disordered" evidence="10">
    <location>
        <begin position="437"/>
        <end position="484"/>
    </location>
</feature>
<dbReference type="PROSITE" id="PS50014">
    <property type="entry name" value="BROMODOMAIN_2"/>
    <property type="match status" value="1"/>
</dbReference>
<dbReference type="InterPro" id="IPR013083">
    <property type="entry name" value="Znf_RING/FYVE/PHD"/>
</dbReference>
<keyword evidence="4 9" id="KW-0863">Zinc-finger</keyword>
<dbReference type="STRING" id="136037.A0A067REV9"/>
<dbReference type="SMART" id="SM00297">
    <property type="entry name" value="BROMO"/>
    <property type="match status" value="1"/>
</dbReference>
<evidence type="ECO:0000313" key="15">
    <source>
        <dbReference type="EMBL" id="KDR22426.1"/>
    </source>
</evidence>
<comment type="subcellular location">
    <subcellularLocation>
        <location evidence="1">Nucleus</location>
    </subcellularLocation>
</comment>
<keyword evidence="7" id="KW-0539">Nucleus</keyword>
<dbReference type="PROSITE" id="PS00028">
    <property type="entry name" value="ZINC_FINGER_C2H2_1"/>
    <property type="match status" value="1"/>
</dbReference>
<feature type="compositionally biased region" description="Basic residues" evidence="10">
    <location>
        <begin position="961"/>
        <end position="971"/>
    </location>
</feature>
<dbReference type="Pfam" id="PF10513">
    <property type="entry name" value="EPL1"/>
    <property type="match status" value="1"/>
</dbReference>
<dbReference type="OMA" id="THTFVHI"/>
<feature type="domain" description="PHD-type" evidence="12">
    <location>
        <begin position="257"/>
        <end position="307"/>
    </location>
</feature>
<dbReference type="EMBL" id="KK852507">
    <property type="protein sequence ID" value="KDR22426.1"/>
    <property type="molecule type" value="Genomic_DNA"/>
</dbReference>
<dbReference type="InterPro" id="IPR019787">
    <property type="entry name" value="Znf_PHD-finger"/>
</dbReference>
<evidence type="ECO:0000256" key="9">
    <source>
        <dbReference type="PROSITE-ProRule" id="PRU00042"/>
    </source>
</evidence>
<dbReference type="PANTHER" id="PTHR13793:SF107">
    <property type="entry name" value="BROMODOMAIN-CONTAINING PROTEIN HOMOLOG"/>
    <property type="match status" value="1"/>
</dbReference>
<dbReference type="GO" id="GO:0005634">
    <property type="term" value="C:nucleus"/>
    <property type="evidence" value="ECO:0007669"/>
    <property type="project" value="UniProtKB-SubCell"/>
</dbReference>
<dbReference type="InterPro" id="IPR019786">
    <property type="entry name" value="Zinc_finger_PHD-type_CS"/>
</dbReference>
<dbReference type="InterPro" id="IPR001965">
    <property type="entry name" value="Znf_PHD"/>
</dbReference>
<dbReference type="SUPFAM" id="SSF47370">
    <property type="entry name" value="Bromodomain"/>
    <property type="match status" value="1"/>
</dbReference>
<dbReference type="InterPro" id="IPR013087">
    <property type="entry name" value="Znf_C2H2_type"/>
</dbReference>
<evidence type="ECO:0000256" key="10">
    <source>
        <dbReference type="SAM" id="MobiDB-lite"/>
    </source>
</evidence>
<keyword evidence="5" id="KW-0862">Zinc</keyword>
<feature type="compositionally biased region" description="Polar residues" evidence="10">
    <location>
        <begin position="448"/>
        <end position="462"/>
    </location>
</feature>
<feature type="compositionally biased region" description="Low complexity" evidence="10">
    <location>
        <begin position="980"/>
        <end position="1014"/>
    </location>
</feature>
<feature type="compositionally biased region" description="Polar residues" evidence="10">
    <location>
        <begin position="1032"/>
        <end position="1050"/>
    </location>
</feature>
<dbReference type="InterPro" id="IPR050701">
    <property type="entry name" value="Histone_Mod_Regulator"/>
</dbReference>
<dbReference type="InterPro" id="IPR011011">
    <property type="entry name" value="Znf_FYVE_PHD"/>
</dbReference>
<dbReference type="PROSITE" id="PS01359">
    <property type="entry name" value="ZF_PHD_1"/>
    <property type="match status" value="1"/>
</dbReference>
<feature type="region of interest" description="Disordered" evidence="10">
    <location>
        <begin position="1073"/>
        <end position="1105"/>
    </location>
</feature>
<dbReference type="Proteomes" id="UP000027135">
    <property type="component" value="Unassembled WGS sequence"/>
</dbReference>
<dbReference type="InterPro" id="IPR036427">
    <property type="entry name" value="Bromodomain-like_sf"/>
</dbReference>
<evidence type="ECO:0000259" key="12">
    <source>
        <dbReference type="PROSITE" id="PS50016"/>
    </source>
</evidence>
<feature type="region of interest" description="Disordered" evidence="10">
    <location>
        <begin position="763"/>
        <end position="790"/>
    </location>
</feature>
<dbReference type="PROSITE" id="PS50016">
    <property type="entry name" value="ZF_PHD_2"/>
    <property type="match status" value="1"/>
</dbReference>
<evidence type="ECO:0000256" key="2">
    <source>
        <dbReference type="ARBA" id="ARBA00022723"/>
    </source>
</evidence>
<evidence type="ECO:0000256" key="7">
    <source>
        <dbReference type="ARBA" id="ARBA00023242"/>
    </source>
</evidence>
<evidence type="ECO:0000256" key="1">
    <source>
        <dbReference type="ARBA" id="ARBA00004123"/>
    </source>
</evidence>
<evidence type="ECO:0000259" key="14">
    <source>
        <dbReference type="PROSITE" id="PS51805"/>
    </source>
</evidence>
<evidence type="ECO:0000256" key="3">
    <source>
        <dbReference type="ARBA" id="ARBA00022737"/>
    </source>
</evidence>
<dbReference type="FunFam" id="3.30.40.10:FF:000007">
    <property type="entry name" value="Bromodomain containing 1, isoform CRA_b"/>
    <property type="match status" value="1"/>
</dbReference>
<evidence type="ECO:0000259" key="11">
    <source>
        <dbReference type="PROSITE" id="PS50014"/>
    </source>
</evidence>
<evidence type="ECO:0000313" key="16">
    <source>
        <dbReference type="Proteomes" id="UP000027135"/>
    </source>
</evidence>
<evidence type="ECO:0000259" key="13">
    <source>
        <dbReference type="PROSITE" id="PS50157"/>
    </source>
</evidence>
<dbReference type="SMART" id="SM00249">
    <property type="entry name" value="PHD"/>
    <property type="match status" value="2"/>
</dbReference>
<dbReference type="FunCoup" id="A0A067REV9">
    <property type="interactions" value="539"/>
</dbReference>
<dbReference type="InterPro" id="IPR034732">
    <property type="entry name" value="EPHD"/>
</dbReference>
<dbReference type="CDD" id="cd15572">
    <property type="entry name" value="PHD_BRPF"/>
    <property type="match status" value="1"/>
</dbReference>
<dbReference type="SUPFAM" id="SSF57903">
    <property type="entry name" value="FYVE/PHD zinc finger"/>
    <property type="match status" value="1"/>
</dbReference>
<evidence type="ECO:0000256" key="6">
    <source>
        <dbReference type="ARBA" id="ARBA00023117"/>
    </source>
</evidence>
<accession>A0A067REV9</accession>
<reference evidence="15 16" key="1">
    <citation type="journal article" date="2014" name="Nat. Commun.">
        <title>Molecular traces of alternative social organization in a termite genome.</title>
        <authorList>
            <person name="Terrapon N."/>
            <person name="Li C."/>
            <person name="Robertson H.M."/>
            <person name="Ji L."/>
            <person name="Meng X."/>
            <person name="Booth W."/>
            <person name="Chen Z."/>
            <person name="Childers C.P."/>
            <person name="Glastad K.M."/>
            <person name="Gokhale K."/>
            <person name="Gowin J."/>
            <person name="Gronenberg W."/>
            <person name="Hermansen R.A."/>
            <person name="Hu H."/>
            <person name="Hunt B.G."/>
            <person name="Huylmans A.K."/>
            <person name="Khalil S.M."/>
            <person name="Mitchell R.D."/>
            <person name="Munoz-Torres M.C."/>
            <person name="Mustard J.A."/>
            <person name="Pan H."/>
            <person name="Reese J.T."/>
            <person name="Scharf M.E."/>
            <person name="Sun F."/>
            <person name="Vogel H."/>
            <person name="Xiao J."/>
            <person name="Yang W."/>
            <person name="Yang Z."/>
            <person name="Yang Z."/>
            <person name="Zhou J."/>
            <person name="Zhu J."/>
            <person name="Brent C.S."/>
            <person name="Elsik C.G."/>
            <person name="Goodisman M.A."/>
            <person name="Liberles D.A."/>
            <person name="Roe R.M."/>
            <person name="Vargo E.L."/>
            <person name="Vilcinskas A."/>
            <person name="Wang J."/>
            <person name="Bornberg-Bauer E."/>
            <person name="Korb J."/>
            <person name="Zhang G."/>
            <person name="Liebig J."/>
        </authorList>
    </citation>
    <scope>NUCLEOTIDE SEQUENCE [LARGE SCALE GENOMIC DNA]</scope>
    <source>
        <tissue evidence="15">Whole organism</tissue>
    </source>
</reference>
<protein>
    <submittedName>
        <fullName evidence="15">Peregrin</fullName>
    </submittedName>
</protein>
<dbReference type="PROSITE" id="PS51805">
    <property type="entry name" value="EPHD"/>
    <property type="match status" value="1"/>
</dbReference>
<keyword evidence="3" id="KW-0677">Repeat</keyword>
<dbReference type="Pfam" id="PF13832">
    <property type="entry name" value="zf-HC5HC2H_2"/>
    <property type="match status" value="1"/>
</dbReference>
<feature type="domain" description="Bromo" evidence="11">
    <location>
        <begin position="630"/>
        <end position="700"/>
    </location>
</feature>
<sequence>MGLDFDVLEFCRKLRNSKQPPYECPVAQCGKVYKSLCGLQYHLVNFDHNAPTSVNALPVPGRKKGRGSHHSRPPSSAADVLTLSTREGLTYAEAQKIVEFEVDGRITRVSIFDPLPLISKEEFEATYGSSNDSQEGIQLSADLCQSMLSSDEKIRLPEPSYTILDSYNISDAPPRPNAYIRFIERSAEELDGEVEYDMDEEDCAWLSIINEQRAAAGLPDVPVDTFELLMDRLEKESYFQSCGKGGDGVAPTVIDDDAVCCICMDGECQNSNVILFCDMCNLAVHQDCYGVPYIPEGQWLCRRCLQSPSRAVDCVLCPNNGGAFKQTDRGHWAHVVCALWIPEVRFANTVFLEPIDSIETIPPARWKLTCYICKQRGVGACIQCHKTNCYAAFHVTCAQQAGLFMKMDTVRDSHTGTGLDPGPVLVQKTAYCDAHTPGGLVDSDSRPRGSTLSSSKQATTPSGIGGTGEAAREESRQKMKKARRLLAKKRSSVPVISIPTIPPDRIQEIASLVNVPKKSQLIQRLIAYWTLKRQFRNGVPLLRRLQSSHLARRDDPLPLQEVVSDTGELYRQLKYWQCLRQDLERARLLCELVRKREKLKKELCKVKEMWMEVHLQPLVCFLRHLLDLIQSRDTGDIFSEPVDLSEVPDYSDVVTQPMDISTMRTKLENFQYSNLDAFEKDFNLMINNCMAYNSRDTIFYRAAIKMRDQGGALIRQAKRDLEANGFDLTTGMLLPDGVTSSSQSSSSSYGIDAKLSHISTPHLQQPLPQTSQSGLLQQPSQQQHRQQPEEGLAGEIDRELEAVMDKSRSVANVDRLSKLLELQDRSQGLRHGLARAKRVRLIKTEITKLRRKMALGGNGPQLRHSQSDAGDGFESDSEREESSEDEDDEENLKQQQRTAKPISRHSTRRSSQQQQMSENKGTSGKSSVTVSGAKEHETLAETADPNVASPTNAVQSSGKQKSGRGRKKMGGKRQSDEGADSITSSEAATTTASTPLISNSAVSGSGSQSVLDSSAQDLSGGLGAPTTPVKLTVSSEQTQPSTVSQLTSVSPSGVNRRTAVLFTRKAAAAASAIKKPDTHSGTHGGANSSVSMCSGSSLISSRRRVGRPRKNLDAVMNQCSSSSSHVEPNLLLAGTGDSDHASMLMPAPPLPCSESFTVYRRGGGV</sequence>
<dbReference type="Pfam" id="PF00439">
    <property type="entry name" value="Bromodomain"/>
    <property type="match status" value="1"/>
</dbReference>
<feature type="compositionally biased region" description="Acidic residues" evidence="10">
    <location>
        <begin position="871"/>
        <end position="890"/>
    </location>
</feature>
<feature type="compositionally biased region" description="Low complexity" evidence="10">
    <location>
        <begin position="909"/>
        <end position="932"/>
    </location>
</feature>
<evidence type="ECO:0000256" key="4">
    <source>
        <dbReference type="ARBA" id="ARBA00022771"/>
    </source>
</evidence>
<dbReference type="FunFam" id="3.30.40.10:FF:000008">
    <property type="entry name" value="Bromodomain containing 1, isoform CRA_a"/>
    <property type="match status" value="1"/>
</dbReference>
<feature type="domain" description="PHD-type" evidence="14">
    <location>
        <begin position="311"/>
        <end position="436"/>
    </location>
</feature>
<dbReference type="InterPro" id="IPR001487">
    <property type="entry name" value="Bromodomain"/>
</dbReference>
<dbReference type="Pfam" id="PF13831">
    <property type="entry name" value="PHD_2"/>
    <property type="match status" value="1"/>
</dbReference>
<evidence type="ECO:0000256" key="8">
    <source>
        <dbReference type="PROSITE-ProRule" id="PRU00035"/>
    </source>
</evidence>